<feature type="domain" description="Major facilitator superfamily (MFS) profile" evidence="6">
    <location>
        <begin position="11"/>
        <end position="396"/>
    </location>
</feature>
<feature type="transmembrane region" description="Helical" evidence="5">
    <location>
        <begin position="139"/>
        <end position="161"/>
    </location>
</feature>
<feature type="transmembrane region" description="Helical" evidence="5">
    <location>
        <begin position="372"/>
        <end position="392"/>
    </location>
</feature>
<dbReference type="Pfam" id="PF00083">
    <property type="entry name" value="Sugar_tr"/>
    <property type="match status" value="1"/>
</dbReference>
<dbReference type="PROSITE" id="PS50850">
    <property type="entry name" value="MFS"/>
    <property type="match status" value="1"/>
</dbReference>
<dbReference type="InterPro" id="IPR003663">
    <property type="entry name" value="Sugar/inositol_transpt"/>
</dbReference>
<gene>
    <name evidence="7" type="ORF">M9Y10_014279</name>
</gene>
<evidence type="ECO:0000256" key="3">
    <source>
        <dbReference type="ARBA" id="ARBA00022989"/>
    </source>
</evidence>
<organism evidence="7 8">
    <name type="scientific">Tritrichomonas musculus</name>
    <dbReference type="NCBI Taxonomy" id="1915356"/>
    <lineage>
        <taxon>Eukaryota</taxon>
        <taxon>Metamonada</taxon>
        <taxon>Parabasalia</taxon>
        <taxon>Tritrichomonadida</taxon>
        <taxon>Tritrichomonadidae</taxon>
        <taxon>Tritrichomonas</taxon>
    </lineage>
</organism>
<feature type="transmembrane region" description="Helical" evidence="5">
    <location>
        <begin position="254"/>
        <end position="274"/>
    </location>
</feature>
<accession>A0ABR2KZ36</accession>
<comment type="subcellular location">
    <subcellularLocation>
        <location evidence="1">Membrane</location>
        <topology evidence="1">Multi-pass membrane protein</topology>
    </subcellularLocation>
</comment>
<feature type="transmembrane region" description="Helical" evidence="5">
    <location>
        <begin position="78"/>
        <end position="97"/>
    </location>
</feature>
<dbReference type="Proteomes" id="UP001470230">
    <property type="component" value="Unassembled WGS sequence"/>
</dbReference>
<keyword evidence="3 5" id="KW-1133">Transmembrane helix</keyword>
<keyword evidence="8" id="KW-1185">Reference proteome</keyword>
<evidence type="ECO:0000313" key="8">
    <source>
        <dbReference type="Proteomes" id="UP001470230"/>
    </source>
</evidence>
<evidence type="ECO:0000259" key="6">
    <source>
        <dbReference type="PROSITE" id="PS50850"/>
    </source>
</evidence>
<keyword evidence="2 5" id="KW-0812">Transmembrane</keyword>
<reference evidence="7 8" key="1">
    <citation type="submission" date="2024-04" db="EMBL/GenBank/DDBJ databases">
        <title>Tritrichomonas musculus Genome.</title>
        <authorList>
            <person name="Alves-Ferreira E."/>
            <person name="Grigg M."/>
            <person name="Lorenzi H."/>
            <person name="Galac M."/>
        </authorList>
    </citation>
    <scope>NUCLEOTIDE SEQUENCE [LARGE SCALE GENOMIC DNA]</scope>
    <source>
        <strain evidence="7 8">EAF2021</strain>
    </source>
</reference>
<dbReference type="PANTHER" id="PTHR48021:SF1">
    <property type="entry name" value="GH07001P-RELATED"/>
    <property type="match status" value="1"/>
</dbReference>
<dbReference type="PANTHER" id="PTHR48021">
    <property type="match status" value="1"/>
</dbReference>
<comment type="caution">
    <text evidence="7">The sequence shown here is derived from an EMBL/GenBank/DDBJ whole genome shotgun (WGS) entry which is preliminary data.</text>
</comment>
<proteinExistence type="predicted"/>
<dbReference type="InterPro" id="IPR020846">
    <property type="entry name" value="MFS_dom"/>
</dbReference>
<dbReference type="EMBL" id="JAPFFF010000002">
    <property type="protein sequence ID" value="KAK8896381.1"/>
    <property type="molecule type" value="Genomic_DNA"/>
</dbReference>
<dbReference type="SUPFAM" id="SSF103473">
    <property type="entry name" value="MFS general substrate transporter"/>
    <property type="match status" value="1"/>
</dbReference>
<feature type="transmembrane region" description="Helical" evidence="5">
    <location>
        <begin position="305"/>
        <end position="329"/>
    </location>
</feature>
<evidence type="ECO:0000256" key="1">
    <source>
        <dbReference type="ARBA" id="ARBA00004141"/>
    </source>
</evidence>
<feature type="transmembrane region" description="Helical" evidence="5">
    <location>
        <begin position="214"/>
        <end position="234"/>
    </location>
</feature>
<sequence length="422" mass="47020">MSGFFRKELAYTCILLLGSMSHGLVMAFWSPCKVSMSENLGFADNNNLCSLFNFFAPFACIFGGPIISLLINKKGRRISVFITALLMFISWIIMVFVKESFKWLAFIMRFLTGFCVGAYSTVIPMYITELAPTEVRGAYGTLHQMGIGTGASLCYLIGIWLDKHWRKIGIISACPSGLLSILVWLIPESPAVYRQQESNSVHESLCQSKFIRPLTISVFLMFFQQFAGTSAFLANLQDIFNKCHININSNLASFIVGFSGVFAVLITSAIIRFCGRRPAWHISSAAQAIALVLGACNEKWNWSPFIPVVCLIADNFFFSIGLAPIPWFFVPELFPDSVRHVATSCMTAVNWTFGSALFYLWDVMEAGIGMTWSFATFAIIMVLSLIFGIIFLPEPKGEMGEGIESNNFEPLSKNDGYQQIID</sequence>
<dbReference type="InterPro" id="IPR005828">
    <property type="entry name" value="MFS_sugar_transport-like"/>
</dbReference>
<evidence type="ECO:0000256" key="4">
    <source>
        <dbReference type="ARBA" id="ARBA00023136"/>
    </source>
</evidence>
<evidence type="ECO:0000313" key="7">
    <source>
        <dbReference type="EMBL" id="KAK8896381.1"/>
    </source>
</evidence>
<evidence type="ECO:0000256" key="2">
    <source>
        <dbReference type="ARBA" id="ARBA00022692"/>
    </source>
</evidence>
<dbReference type="PROSITE" id="PS00217">
    <property type="entry name" value="SUGAR_TRANSPORT_2"/>
    <property type="match status" value="1"/>
</dbReference>
<protein>
    <submittedName>
        <fullName evidence="7">Glucose import</fullName>
    </submittedName>
</protein>
<name>A0ABR2KZ36_9EUKA</name>
<feature type="transmembrane region" description="Helical" evidence="5">
    <location>
        <begin position="341"/>
        <end position="360"/>
    </location>
</feature>
<dbReference type="InterPro" id="IPR036259">
    <property type="entry name" value="MFS_trans_sf"/>
</dbReference>
<feature type="transmembrane region" description="Helical" evidence="5">
    <location>
        <begin position="51"/>
        <end position="71"/>
    </location>
</feature>
<feature type="transmembrane region" description="Helical" evidence="5">
    <location>
        <begin position="103"/>
        <end position="127"/>
    </location>
</feature>
<dbReference type="PRINTS" id="PR00171">
    <property type="entry name" value="SUGRTRNSPORT"/>
</dbReference>
<evidence type="ECO:0000256" key="5">
    <source>
        <dbReference type="SAM" id="Phobius"/>
    </source>
</evidence>
<dbReference type="InterPro" id="IPR050549">
    <property type="entry name" value="MFS_Trehalose_Transporter"/>
</dbReference>
<dbReference type="InterPro" id="IPR005829">
    <property type="entry name" value="Sugar_transporter_CS"/>
</dbReference>
<keyword evidence="4 5" id="KW-0472">Membrane</keyword>
<feature type="transmembrane region" description="Helical" evidence="5">
    <location>
        <begin position="167"/>
        <end position="186"/>
    </location>
</feature>
<dbReference type="Gene3D" id="1.20.1250.20">
    <property type="entry name" value="MFS general substrate transporter like domains"/>
    <property type="match status" value="2"/>
</dbReference>